<evidence type="ECO:0000259" key="1">
    <source>
        <dbReference type="Pfam" id="PF07110"/>
    </source>
</evidence>
<dbReference type="NCBIfam" id="TIGR02118">
    <property type="entry name" value="EthD family reductase"/>
    <property type="match status" value="1"/>
</dbReference>
<dbReference type="AlphaFoldDB" id="A0A7T4QZB7"/>
<evidence type="ECO:0000313" key="2">
    <source>
        <dbReference type="EMBL" id="QQD17432.1"/>
    </source>
</evidence>
<dbReference type="InterPro" id="IPR011008">
    <property type="entry name" value="Dimeric_a/b-barrel"/>
</dbReference>
<dbReference type="PANTHER" id="PTHR40260">
    <property type="entry name" value="BLR8190 PROTEIN"/>
    <property type="match status" value="1"/>
</dbReference>
<dbReference type="InterPro" id="IPR009799">
    <property type="entry name" value="EthD_dom"/>
</dbReference>
<dbReference type="PANTHER" id="PTHR40260:SF2">
    <property type="entry name" value="BLR8190 PROTEIN"/>
    <property type="match status" value="1"/>
</dbReference>
<dbReference type="Proteomes" id="UP000596063">
    <property type="component" value="Chromosome"/>
</dbReference>
<dbReference type="Gene3D" id="3.30.70.100">
    <property type="match status" value="1"/>
</dbReference>
<dbReference type="SUPFAM" id="SSF54909">
    <property type="entry name" value="Dimeric alpha+beta barrel"/>
    <property type="match status" value="1"/>
</dbReference>
<evidence type="ECO:0000313" key="3">
    <source>
        <dbReference type="Proteomes" id="UP000596063"/>
    </source>
</evidence>
<accession>A0A7T4QZB7</accession>
<dbReference type="GO" id="GO:0016491">
    <property type="term" value="F:oxidoreductase activity"/>
    <property type="evidence" value="ECO:0007669"/>
    <property type="project" value="InterPro"/>
</dbReference>
<feature type="domain" description="EthD" evidence="1">
    <location>
        <begin position="18"/>
        <end position="92"/>
    </location>
</feature>
<keyword evidence="3" id="KW-1185">Reference proteome</keyword>
<protein>
    <submittedName>
        <fullName evidence="2">EthD family reductase</fullName>
    </submittedName>
</protein>
<sequence>MIKVSITYKNKEGGKFDHQYYAEQHLPMIKSLLGEACLKYEIDKGVSGPAPGSEPGVIAACHIYSPSQQAFMTAFSSVQKEILADVKNYTDISPAMQINEVVQG</sequence>
<name>A0A7T4QZB7_9GAMM</name>
<dbReference type="RefSeq" id="WP_198568933.1">
    <property type="nucleotide sequence ID" value="NZ_CP066167.1"/>
</dbReference>
<dbReference type="EMBL" id="CP066167">
    <property type="protein sequence ID" value="QQD17432.1"/>
    <property type="molecule type" value="Genomic_DNA"/>
</dbReference>
<gene>
    <name evidence="2" type="ORF">I6N98_13810</name>
</gene>
<dbReference type="KEGG" id="snan:I6N98_13810"/>
<organism evidence="2 3">
    <name type="scientific">Spongiibacter nanhainus</name>
    <dbReference type="NCBI Taxonomy" id="2794344"/>
    <lineage>
        <taxon>Bacteria</taxon>
        <taxon>Pseudomonadati</taxon>
        <taxon>Pseudomonadota</taxon>
        <taxon>Gammaproteobacteria</taxon>
        <taxon>Cellvibrionales</taxon>
        <taxon>Spongiibacteraceae</taxon>
        <taxon>Spongiibacter</taxon>
    </lineage>
</organism>
<dbReference type="Pfam" id="PF07110">
    <property type="entry name" value="EthD"/>
    <property type="match status" value="1"/>
</dbReference>
<reference evidence="2 3" key="1">
    <citation type="submission" date="2020-12" db="EMBL/GenBank/DDBJ databases">
        <authorList>
            <person name="Shan Y."/>
        </authorList>
    </citation>
    <scope>NUCLEOTIDE SEQUENCE [LARGE SCALE GENOMIC DNA]</scope>
    <source>
        <strain evidence="3">csc3.9</strain>
    </source>
</reference>
<proteinExistence type="predicted"/>